<dbReference type="PROSITE" id="PS51384">
    <property type="entry name" value="FAD_FR"/>
    <property type="match status" value="1"/>
</dbReference>
<feature type="binding site" evidence="11">
    <location>
        <begin position="70"/>
        <end position="71"/>
    </location>
    <ligand>
        <name>FAD</name>
        <dbReference type="ChEBI" id="CHEBI:57692"/>
    </ligand>
</feature>
<evidence type="ECO:0000256" key="7">
    <source>
        <dbReference type="ARBA" id="ARBA00022975"/>
    </source>
</evidence>
<dbReference type="CDD" id="cd06218">
    <property type="entry name" value="DHOD_e_trans"/>
    <property type="match status" value="1"/>
</dbReference>
<evidence type="ECO:0000313" key="13">
    <source>
        <dbReference type="EMBL" id="MBP1926272.1"/>
    </source>
</evidence>
<dbReference type="InterPro" id="IPR023455">
    <property type="entry name" value="Dihydroorotate_DHASE_ETsu"/>
</dbReference>
<keyword evidence="7 11" id="KW-0665">Pyrimidine biosynthesis</keyword>
<keyword evidence="9 11" id="KW-0408">Iron</keyword>
<evidence type="ECO:0000256" key="5">
    <source>
        <dbReference type="ARBA" id="ARBA00022723"/>
    </source>
</evidence>
<evidence type="ECO:0000256" key="9">
    <source>
        <dbReference type="ARBA" id="ARBA00023004"/>
    </source>
</evidence>
<evidence type="ECO:0000256" key="1">
    <source>
        <dbReference type="ARBA" id="ARBA00006422"/>
    </source>
</evidence>
<comment type="subunit">
    <text evidence="11">Heterotetramer of 2 PyrK and 2 PyrD type B subunits.</text>
</comment>
<evidence type="ECO:0000256" key="10">
    <source>
        <dbReference type="ARBA" id="ARBA00023014"/>
    </source>
</evidence>
<accession>A0ABS4GEZ9</accession>
<feature type="binding site" evidence="11">
    <location>
        <begin position="63"/>
        <end position="65"/>
    </location>
    <ligand>
        <name>FAD</name>
        <dbReference type="ChEBI" id="CHEBI:57692"/>
    </ligand>
</feature>
<feature type="binding site" evidence="11">
    <location>
        <position position="213"/>
    </location>
    <ligand>
        <name>[2Fe-2S] cluster</name>
        <dbReference type="ChEBI" id="CHEBI:190135"/>
    </ligand>
</feature>
<organism evidence="13 14">
    <name type="scientific">Sedimentibacter acidaminivorans</name>
    <dbReference type="NCBI Taxonomy" id="913099"/>
    <lineage>
        <taxon>Bacteria</taxon>
        <taxon>Bacillati</taxon>
        <taxon>Bacillota</taxon>
        <taxon>Tissierellia</taxon>
        <taxon>Sedimentibacter</taxon>
    </lineage>
</organism>
<evidence type="ECO:0000256" key="11">
    <source>
        <dbReference type="HAMAP-Rule" id="MF_01211"/>
    </source>
</evidence>
<dbReference type="PIRSF" id="PIRSF006816">
    <property type="entry name" value="Cyc3_hyd_g"/>
    <property type="match status" value="1"/>
</dbReference>
<keyword evidence="14" id="KW-1185">Reference proteome</keyword>
<comment type="pathway">
    <text evidence="11">Pyrimidine metabolism; UMP biosynthesis via de novo pathway; orotate from (S)-dihydroorotate (NAD(+) route): step 1/1.</text>
</comment>
<dbReference type="InterPro" id="IPR039261">
    <property type="entry name" value="FNR_nucleotide-bd"/>
</dbReference>
<feature type="binding site" evidence="11">
    <location>
        <position position="216"/>
    </location>
    <ligand>
        <name>[2Fe-2S] cluster</name>
        <dbReference type="ChEBI" id="CHEBI:190135"/>
    </ligand>
</feature>
<dbReference type="Gene3D" id="2.10.240.10">
    <property type="entry name" value="Dihydroorotate dehydrogenase, electron transfer subunit"/>
    <property type="match status" value="1"/>
</dbReference>
<keyword evidence="10 11" id="KW-0411">Iron-sulfur</keyword>
<keyword evidence="4 11" id="KW-0001">2Fe-2S</keyword>
<comment type="caution">
    <text evidence="13">The sequence shown here is derived from an EMBL/GenBank/DDBJ whole genome shotgun (WGS) entry which is preliminary data.</text>
</comment>
<dbReference type="Pfam" id="PF10418">
    <property type="entry name" value="DHODB_Fe-S_bind"/>
    <property type="match status" value="1"/>
</dbReference>
<feature type="binding site" evidence="11">
    <location>
        <position position="228"/>
    </location>
    <ligand>
        <name>[2Fe-2S] cluster</name>
        <dbReference type="ChEBI" id="CHEBI:190135"/>
    </ligand>
</feature>
<sequence length="240" mass="26687">MKVQKSKILENKLISNKIYRLTVEFVDEIKPGQFFMLKTLDNSFLLPRPISINDVNDNLITLLYRVEGIGTTVVSRMKKGDEIQVFGPLGNGFDITSLKGKIAVIGGGIGIAPLLYLTKKIGKNSDVFLGYKDSVYIAEEFEKYSNNTIIVTEDGSVGKRGYVTDYVDFEKYDVVVTCGPEIMMNKIIDKCKEKKIKCYVSLERRMACGLGACLGCTVETVNGNMRACKDGPVFSSEELK</sequence>
<feature type="binding site" evidence="11">
    <location>
        <position position="208"/>
    </location>
    <ligand>
        <name>[2Fe-2S] cluster</name>
        <dbReference type="ChEBI" id="CHEBI:190135"/>
    </ligand>
</feature>
<dbReference type="SUPFAM" id="SSF63380">
    <property type="entry name" value="Riboflavin synthase domain-like"/>
    <property type="match status" value="1"/>
</dbReference>
<keyword evidence="5 11" id="KW-0479">Metal-binding</keyword>
<evidence type="ECO:0000259" key="12">
    <source>
        <dbReference type="PROSITE" id="PS51384"/>
    </source>
</evidence>
<evidence type="ECO:0000256" key="2">
    <source>
        <dbReference type="ARBA" id="ARBA00022448"/>
    </source>
</evidence>
<keyword evidence="6 11" id="KW-0274">FAD</keyword>
<dbReference type="SUPFAM" id="SSF52343">
    <property type="entry name" value="Ferredoxin reductase-like, C-terminal NADP-linked domain"/>
    <property type="match status" value="1"/>
</dbReference>
<dbReference type="PANTHER" id="PTHR43513:SF3">
    <property type="entry name" value="DIHYDROOROTATE DEHYDROGENASE B (NAD(+)), ELECTRON TRANSFER SUBUNIT-RELATED"/>
    <property type="match status" value="1"/>
</dbReference>
<dbReference type="InterPro" id="IPR019480">
    <property type="entry name" value="Dihydroorotate_DH_Fe-S-bd"/>
</dbReference>
<comment type="function">
    <text evidence="11">Responsible for channeling the electrons from the oxidation of dihydroorotate from the FMN redox center in the PyrD type B subunit to the ultimate electron acceptor NAD(+).</text>
</comment>
<dbReference type="Gene3D" id="2.40.30.10">
    <property type="entry name" value="Translation factors"/>
    <property type="match status" value="1"/>
</dbReference>
<dbReference type="HAMAP" id="MF_01211">
    <property type="entry name" value="DHODB_Fe_S_bind"/>
    <property type="match status" value="1"/>
</dbReference>
<dbReference type="NCBIfam" id="NF000798">
    <property type="entry name" value="PRK00054.1-3"/>
    <property type="match status" value="1"/>
</dbReference>
<reference evidence="13 14" key="1">
    <citation type="submission" date="2021-03" db="EMBL/GenBank/DDBJ databases">
        <title>Genomic Encyclopedia of Type Strains, Phase IV (KMG-IV): sequencing the most valuable type-strain genomes for metagenomic binning, comparative biology and taxonomic classification.</title>
        <authorList>
            <person name="Goeker M."/>
        </authorList>
    </citation>
    <scope>NUCLEOTIDE SEQUENCE [LARGE SCALE GENOMIC DNA]</scope>
    <source>
        <strain evidence="13 14">DSM 24004</strain>
    </source>
</reference>
<protein>
    <recommendedName>
        <fullName evidence="11">Dihydroorotate dehydrogenase B (NAD(+)), electron transfer subunit</fullName>
    </recommendedName>
    <alternativeName>
        <fullName evidence="11">Dihydroorotate oxidase B, electron transfer subunit</fullName>
    </alternativeName>
</protein>
<dbReference type="InterPro" id="IPR050353">
    <property type="entry name" value="PyrK_electron_transfer"/>
</dbReference>
<name>A0ABS4GEZ9_9FIRM</name>
<dbReference type="PANTHER" id="PTHR43513">
    <property type="entry name" value="DIHYDROOROTATE DEHYDROGENASE B (NAD(+)), ELECTRON TRANSFER SUBUNIT"/>
    <property type="match status" value="1"/>
</dbReference>
<dbReference type="InterPro" id="IPR037117">
    <property type="entry name" value="Dihydroorotate_DH_ele_sf"/>
</dbReference>
<evidence type="ECO:0000313" key="14">
    <source>
        <dbReference type="Proteomes" id="UP001519342"/>
    </source>
</evidence>
<keyword evidence="3 11" id="KW-0285">Flavoprotein</keyword>
<dbReference type="EMBL" id="JAGGKS010000006">
    <property type="protein sequence ID" value="MBP1926272.1"/>
    <property type="molecule type" value="Genomic_DNA"/>
</dbReference>
<keyword evidence="8 11" id="KW-0249">Electron transport</keyword>
<dbReference type="RefSeq" id="WP_209512010.1">
    <property type="nucleotide sequence ID" value="NZ_JAGGKS010000006.1"/>
</dbReference>
<dbReference type="InterPro" id="IPR017938">
    <property type="entry name" value="Riboflavin_synthase-like_b-brl"/>
</dbReference>
<dbReference type="InterPro" id="IPR017927">
    <property type="entry name" value="FAD-bd_FR_type"/>
</dbReference>
<feature type="domain" description="FAD-binding FR-type" evidence="12">
    <location>
        <begin position="1"/>
        <end position="95"/>
    </location>
</feature>
<evidence type="ECO:0000256" key="6">
    <source>
        <dbReference type="ARBA" id="ARBA00022827"/>
    </source>
</evidence>
<evidence type="ECO:0000256" key="4">
    <source>
        <dbReference type="ARBA" id="ARBA00022714"/>
    </source>
</evidence>
<comment type="cofactor">
    <cofactor evidence="11">
        <name>[2Fe-2S] cluster</name>
        <dbReference type="ChEBI" id="CHEBI:190135"/>
    </cofactor>
    <text evidence="11">Binds 1 [2Fe-2S] cluster per subunit.</text>
</comment>
<dbReference type="Gene3D" id="3.40.50.80">
    <property type="entry name" value="Nucleotide-binding domain of ferredoxin-NADP reductase (FNR) module"/>
    <property type="match status" value="1"/>
</dbReference>
<dbReference type="Proteomes" id="UP001519342">
    <property type="component" value="Unassembled WGS sequence"/>
</dbReference>
<feature type="binding site" evidence="11">
    <location>
        <begin position="48"/>
        <end position="51"/>
    </location>
    <ligand>
        <name>FAD</name>
        <dbReference type="ChEBI" id="CHEBI:57692"/>
    </ligand>
</feature>
<proteinExistence type="inferred from homology"/>
<gene>
    <name evidence="11" type="primary">pyrK</name>
    <name evidence="13" type="ORF">J2Z76_002137</name>
</gene>
<comment type="cofactor">
    <cofactor evidence="11">
        <name>FAD</name>
        <dbReference type="ChEBI" id="CHEBI:57692"/>
    </cofactor>
    <text evidence="11">Binds 1 FAD per subunit.</text>
</comment>
<dbReference type="InterPro" id="IPR012165">
    <property type="entry name" value="Cyt_c3_hydrogenase_gsu"/>
</dbReference>
<comment type="similarity">
    <text evidence="1 11">Belongs to the PyrK family.</text>
</comment>
<evidence type="ECO:0000256" key="3">
    <source>
        <dbReference type="ARBA" id="ARBA00022630"/>
    </source>
</evidence>
<keyword evidence="2 11" id="KW-0813">Transport</keyword>
<evidence type="ECO:0000256" key="8">
    <source>
        <dbReference type="ARBA" id="ARBA00022982"/>
    </source>
</evidence>